<dbReference type="RefSeq" id="WP_150969655.1">
    <property type="nucleotide sequence ID" value="NZ_VZDO01000007.1"/>
</dbReference>
<proteinExistence type="predicted"/>
<accession>A0A7V7TWR8</accession>
<keyword evidence="2" id="KW-1185">Reference proteome</keyword>
<dbReference type="InterPro" id="IPR009964">
    <property type="entry name" value="DUF1491"/>
</dbReference>
<organism evidence="1 2">
    <name type="scientific">Plantimonas leprariae</name>
    <dbReference type="NCBI Taxonomy" id="2615207"/>
    <lineage>
        <taxon>Bacteria</taxon>
        <taxon>Pseudomonadati</taxon>
        <taxon>Pseudomonadota</taxon>
        <taxon>Alphaproteobacteria</taxon>
        <taxon>Hyphomicrobiales</taxon>
        <taxon>Aurantimonadaceae</taxon>
        <taxon>Plantimonas</taxon>
    </lineage>
</organism>
<dbReference type="Proteomes" id="UP000432089">
    <property type="component" value="Unassembled WGS sequence"/>
</dbReference>
<protein>
    <submittedName>
        <fullName evidence="1">DUF1491 family protein</fullName>
    </submittedName>
</protein>
<reference evidence="1 2" key="1">
    <citation type="submission" date="2019-09" db="EMBL/GenBank/DDBJ databases">
        <title>YIM 132180 draft genome.</title>
        <authorList>
            <person name="Zhang K."/>
        </authorList>
    </citation>
    <scope>NUCLEOTIDE SEQUENCE [LARGE SCALE GENOMIC DNA]</scope>
    <source>
        <strain evidence="1 2">YIM 132180</strain>
    </source>
</reference>
<comment type="caution">
    <text evidence="1">The sequence shown here is derived from an EMBL/GenBank/DDBJ whole genome shotgun (WGS) entry which is preliminary data.</text>
</comment>
<dbReference type="Gene3D" id="3.40.1530.20">
    <property type="entry name" value="Protein of unknown function (DUF1491)"/>
    <property type="match status" value="1"/>
</dbReference>
<dbReference type="Pfam" id="PF07372">
    <property type="entry name" value="DUF1491"/>
    <property type="match status" value="1"/>
</dbReference>
<sequence>MRITSELFVAQLVRRAFGAGGFAAVVRKGAEAAGAIFVISRARGGAVTLFGPAVQSFAADDGGRRFMRESAIDDAAVAARLEREARFDPDFWVVEIEDLAPDDFLAVVGDDG</sequence>
<dbReference type="EMBL" id="VZDO01000007">
    <property type="protein sequence ID" value="KAB0679964.1"/>
    <property type="molecule type" value="Genomic_DNA"/>
</dbReference>
<evidence type="ECO:0000313" key="1">
    <source>
        <dbReference type="EMBL" id="KAB0679964.1"/>
    </source>
</evidence>
<dbReference type="AlphaFoldDB" id="A0A7V7TWR8"/>
<name>A0A7V7TWR8_9HYPH</name>
<gene>
    <name evidence="1" type="ORF">F6X38_10345</name>
</gene>
<evidence type="ECO:0000313" key="2">
    <source>
        <dbReference type="Proteomes" id="UP000432089"/>
    </source>
</evidence>